<dbReference type="EMBL" id="JANEYG010000102">
    <property type="protein sequence ID" value="KAJ8913117.1"/>
    <property type="molecule type" value="Genomic_DNA"/>
</dbReference>
<keyword evidence="2" id="KW-1185">Reference proteome</keyword>
<dbReference type="AlphaFoldDB" id="A0AAV8VGM5"/>
<comment type="caution">
    <text evidence="1">The sequence shown here is derived from an EMBL/GenBank/DDBJ whole genome shotgun (WGS) entry which is preliminary data.</text>
</comment>
<protein>
    <submittedName>
        <fullName evidence="1">Uncharacterized protein</fullName>
    </submittedName>
</protein>
<gene>
    <name evidence="1" type="ORF">NQ315_000574</name>
</gene>
<proteinExistence type="predicted"/>
<dbReference type="Proteomes" id="UP001159042">
    <property type="component" value="Unassembled WGS sequence"/>
</dbReference>
<accession>A0AAV8VGM5</accession>
<evidence type="ECO:0000313" key="2">
    <source>
        <dbReference type="Proteomes" id="UP001159042"/>
    </source>
</evidence>
<name>A0AAV8VGM5_9CUCU</name>
<organism evidence="1 2">
    <name type="scientific">Exocentrus adspersus</name>
    <dbReference type="NCBI Taxonomy" id="1586481"/>
    <lineage>
        <taxon>Eukaryota</taxon>
        <taxon>Metazoa</taxon>
        <taxon>Ecdysozoa</taxon>
        <taxon>Arthropoda</taxon>
        <taxon>Hexapoda</taxon>
        <taxon>Insecta</taxon>
        <taxon>Pterygota</taxon>
        <taxon>Neoptera</taxon>
        <taxon>Endopterygota</taxon>
        <taxon>Coleoptera</taxon>
        <taxon>Polyphaga</taxon>
        <taxon>Cucujiformia</taxon>
        <taxon>Chrysomeloidea</taxon>
        <taxon>Cerambycidae</taxon>
        <taxon>Lamiinae</taxon>
        <taxon>Acanthocinini</taxon>
        <taxon>Exocentrus</taxon>
    </lineage>
</organism>
<reference evidence="1 2" key="1">
    <citation type="journal article" date="2023" name="Insect Mol. Biol.">
        <title>Genome sequencing provides insights into the evolution of gene families encoding plant cell wall-degrading enzymes in longhorned beetles.</title>
        <authorList>
            <person name="Shin N.R."/>
            <person name="Okamura Y."/>
            <person name="Kirsch R."/>
            <person name="Pauchet Y."/>
        </authorList>
    </citation>
    <scope>NUCLEOTIDE SEQUENCE [LARGE SCALE GENOMIC DNA]</scope>
    <source>
        <strain evidence="1">EAD_L_NR</strain>
    </source>
</reference>
<evidence type="ECO:0000313" key="1">
    <source>
        <dbReference type="EMBL" id="KAJ8913117.1"/>
    </source>
</evidence>
<sequence length="108" mass="12361">MDYEIGSGNGMHIYVWHVYQAQLRNRKQRYEETLRQYEAYLCIPNLAYPTAPAEVIEQLSVSCYVDGLRVPEIGQLVRLARHKTTSEALAHLLEIESVKEASRVATIP</sequence>